<dbReference type="Proteomes" id="UP000248614">
    <property type="component" value="Unassembled WGS sequence"/>
</dbReference>
<protein>
    <recommendedName>
        <fullName evidence="3">DNA polymerase III subunit beta</fullName>
    </recommendedName>
</protein>
<name>A0A2W4YWG5_9SPHN</name>
<accession>A0A2W4YWG5</accession>
<evidence type="ECO:0000313" key="2">
    <source>
        <dbReference type="Proteomes" id="UP000248614"/>
    </source>
</evidence>
<dbReference type="Gene3D" id="3.30.460.10">
    <property type="entry name" value="Beta Polymerase, domain 2"/>
    <property type="match status" value="1"/>
</dbReference>
<dbReference type="SUPFAM" id="SSF81301">
    <property type="entry name" value="Nucleotidyltransferase"/>
    <property type="match status" value="1"/>
</dbReference>
<reference evidence="1 2" key="1">
    <citation type="submission" date="2017-08" db="EMBL/GenBank/DDBJ databases">
        <title>Infants hospitalized years apart are colonized by the same room-sourced microbial strains.</title>
        <authorList>
            <person name="Brooks B."/>
            <person name="Olm M.R."/>
            <person name="Firek B.A."/>
            <person name="Baker R."/>
            <person name="Thomas B.C."/>
            <person name="Morowitz M.J."/>
            <person name="Banfield J.F."/>
        </authorList>
    </citation>
    <scope>NUCLEOTIDE SEQUENCE [LARGE SCALE GENOMIC DNA]</scope>
    <source>
        <strain evidence="1">S2_018_000_R3_110</strain>
    </source>
</reference>
<proteinExistence type="predicted"/>
<dbReference type="EMBL" id="QFNF01000042">
    <property type="protein sequence ID" value="PZO74430.1"/>
    <property type="molecule type" value="Genomic_DNA"/>
</dbReference>
<evidence type="ECO:0000313" key="1">
    <source>
        <dbReference type="EMBL" id="PZO74430.1"/>
    </source>
</evidence>
<comment type="caution">
    <text evidence="1">The sequence shown here is derived from an EMBL/GenBank/DDBJ whole genome shotgun (WGS) entry which is preliminary data.</text>
</comment>
<organism evidence="1 2">
    <name type="scientific">Sphingomonas hengshuiensis</name>
    <dbReference type="NCBI Taxonomy" id="1609977"/>
    <lineage>
        <taxon>Bacteria</taxon>
        <taxon>Pseudomonadati</taxon>
        <taxon>Pseudomonadota</taxon>
        <taxon>Alphaproteobacteria</taxon>
        <taxon>Sphingomonadales</taxon>
        <taxon>Sphingomonadaceae</taxon>
        <taxon>Sphingomonas</taxon>
    </lineage>
</organism>
<sequence length="98" mass="11088">MRLKPDEVQAIKAAARTAFGDDAVVRLFGSRVRDDLRGGDIDLHFEVAPGRGTDREIVRFENALFERIDDQRVDTLFTVRGTPPTPFERIAYRDGIVL</sequence>
<dbReference type="AlphaFoldDB" id="A0A2W4YWG5"/>
<gene>
    <name evidence="1" type="ORF">DI632_13465</name>
</gene>
<dbReference type="InterPro" id="IPR043519">
    <property type="entry name" value="NT_sf"/>
</dbReference>
<evidence type="ECO:0008006" key="3">
    <source>
        <dbReference type="Google" id="ProtNLM"/>
    </source>
</evidence>